<dbReference type="EMBL" id="PJQY01002511">
    <property type="protein sequence ID" value="PQP92925.1"/>
    <property type="molecule type" value="Genomic_DNA"/>
</dbReference>
<sequence>MVKNWRPLLYDNDGYLFFVDRIKELIKYKAYQVAPAELEHLLQSHPDIVDAAVIPYPDEEAGQVPMAFVVRSSGSFIDESQVKDFIAKQVAPYIRKYDESHSSIQYQRAHRHRARIVHYFQGMCAYMHIYYSVP</sequence>
<dbReference type="OrthoDB" id="10253869at2759"/>
<accession>A0A314YTT3</accession>
<evidence type="ECO:0000259" key="4">
    <source>
        <dbReference type="Pfam" id="PF13193"/>
    </source>
</evidence>
<protein>
    <submittedName>
        <fullName evidence="5">4-coumarate--CoA ligase-like 9</fullName>
    </submittedName>
</protein>
<dbReference type="PANTHER" id="PTHR24096:SF362">
    <property type="entry name" value="4-COUMARATE--COA LIGASE-LIKE 9"/>
    <property type="match status" value="1"/>
</dbReference>
<dbReference type="InterPro" id="IPR025110">
    <property type="entry name" value="AMP-bd_C"/>
</dbReference>
<dbReference type="Pfam" id="PF13193">
    <property type="entry name" value="AMP-binding_C"/>
    <property type="match status" value="1"/>
</dbReference>
<feature type="domain" description="AMP-binding enzyme C-terminal" evidence="4">
    <location>
        <begin position="37"/>
        <end position="94"/>
    </location>
</feature>
<proteinExistence type="inferred from homology"/>
<keyword evidence="6" id="KW-1185">Reference proteome</keyword>
<dbReference type="Proteomes" id="UP000250321">
    <property type="component" value="Unassembled WGS sequence"/>
</dbReference>
<comment type="similarity">
    <text evidence="1">Belongs to the ATP-dependent AMP-binding enzyme family.</text>
</comment>
<dbReference type="GO" id="GO:0016405">
    <property type="term" value="F:CoA-ligase activity"/>
    <property type="evidence" value="ECO:0007669"/>
    <property type="project" value="TreeGrafter"/>
</dbReference>
<name>A0A314YTT3_PRUYE</name>
<comment type="caution">
    <text evidence="5">The sequence shown here is derived from an EMBL/GenBank/DDBJ whole genome shotgun (WGS) entry which is preliminary data.</text>
</comment>
<evidence type="ECO:0000313" key="5">
    <source>
        <dbReference type="EMBL" id="PQP92925.1"/>
    </source>
</evidence>
<dbReference type="PANTHER" id="PTHR24096">
    <property type="entry name" value="LONG-CHAIN-FATTY-ACID--COA LIGASE"/>
    <property type="match status" value="1"/>
</dbReference>
<dbReference type="SUPFAM" id="SSF56801">
    <property type="entry name" value="Acetyl-CoA synthetase-like"/>
    <property type="match status" value="1"/>
</dbReference>
<keyword evidence="2" id="KW-0963">Cytoplasm</keyword>
<dbReference type="AlphaFoldDB" id="A0A314YTT3"/>
<evidence type="ECO:0000313" key="6">
    <source>
        <dbReference type="Proteomes" id="UP000250321"/>
    </source>
</evidence>
<dbReference type="STRING" id="2094558.A0A314YTT3"/>
<dbReference type="Gene3D" id="3.30.300.30">
    <property type="match status" value="1"/>
</dbReference>
<evidence type="ECO:0000256" key="2">
    <source>
        <dbReference type="ARBA" id="ARBA00022490"/>
    </source>
</evidence>
<keyword evidence="3 5" id="KW-0436">Ligase</keyword>
<gene>
    <name evidence="5" type="ORF">Pyn_33701</name>
</gene>
<organism evidence="5 6">
    <name type="scientific">Prunus yedoensis var. nudiflora</name>
    <dbReference type="NCBI Taxonomy" id="2094558"/>
    <lineage>
        <taxon>Eukaryota</taxon>
        <taxon>Viridiplantae</taxon>
        <taxon>Streptophyta</taxon>
        <taxon>Embryophyta</taxon>
        <taxon>Tracheophyta</taxon>
        <taxon>Spermatophyta</taxon>
        <taxon>Magnoliopsida</taxon>
        <taxon>eudicotyledons</taxon>
        <taxon>Gunneridae</taxon>
        <taxon>Pentapetalae</taxon>
        <taxon>rosids</taxon>
        <taxon>fabids</taxon>
        <taxon>Rosales</taxon>
        <taxon>Rosaceae</taxon>
        <taxon>Amygdaloideae</taxon>
        <taxon>Amygdaleae</taxon>
        <taxon>Prunus</taxon>
    </lineage>
</organism>
<evidence type="ECO:0000256" key="3">
    <source>
        <dbReference type="ARBA" id="ARBA00022598"/>
    </source>
</evidence>
<dbReference type="InterPro" id="IPR045851">
    <property type="entry name" value="AMP-bd_C_sf"/>
</dbReference>
<reference evidence="5 6" key="1">
    <citation type="submission" date="2018-02" db="EMBL/GenBank/DDBJ databases">
        <title>Draft genome of wild Prunus yedoensis var. nudiflora.</title>
        <authorList>
            <person name="Baek S."/>
            <person name="Kim J.-H."/>
            <person name="Choi K."/>
            <person name="Kim G.-B."/>
            <person name="Cho A."/>
            <person name="Jang H."/>
            <person name="Shin C.-H."/>
            <person name="Yu H.-J."/>
            <person name="Mun J.-H."/>
        </authorList>
    </citation>
    <scope>NUCLEOTIDE SEQUENCE [LARGE SCALE GENOMIC DNA]</scope>
    <source>
        <strain evidence="6">cv. Jeju island</strain>
        <tissue evidence="5">Leaf</tissue>
    </source>
</reference>
<evidence type="ECO:0000256" key="1">
    <source>
        <dbReference type="ARBA" id="ARBA00006432"/>
    </source>
</evidence>